<proteinExistence type="predicted"/>
<dbReference type="InterPro" id="IPR035348">
    <property type="entry name" value="MoaF_C"/>
</dbReference>
<sequence>MSYQIEEELKLQRYVPEEQWPTLAEMADGFGEHKYPATPALAGKVVNLQFDNGWVIEHNFVDATTLTWTILEGEGTGLTSTDTYEAVEVRAGIFFIEFLKPAYQESATLIWKLETGDVLAAVSSFYDREGEKRTRTDFAKAVVQGMPGGAPIQQSSSLVGKRVLYRYSSDDWYEHVYFGPETLAWHCVNGAEKGLADVEKCAYYDIAEDLYVLFWSETVMPVESVIAVDLKQMRSIGRFFCWDPKPAKLVHLMFGSKATPLNVTRYPASFDE</sequence>
<evidence type="ECO:0000313" key="4">
    <source>
        <dbReference type="Proteomes" id="UP000325645"/>
    </source>
</evidence>
<dbReference type="AlphaFoldDB" id="A0A5E7WKU7"/>
<evidence type="ECO:0000259" key="2">
    <source>
        <dbReference type="Pfam" id="PF17409"/>
    </source>
</evidence>
<dbReference type="Pfam" id="PF17409">
    <property type="entry name" value="MoaF_C"/>
    <property type="match status" value="1"/>
</dbReference>
<dbReference type="RefSeq" id="WP_150658013.1">
    <property type="nucleotide sequence ID" value="NZ_CABVJH010000008.1"/>
</dbReference>
<dbReference type="Pfam" id="PF10703">
    <property type="entry name" value="MoaF"/>
    <property type="match status" value="1"/>
</dbReference>
<evidence type="ECO:0000259" key="1">
    <source>
        <dbReference type="Pfam" id="PF10703"/>
    </source>
</evidence>
<feature type="domain" description="MoaF C-terminal" evidence="2">
    <location>
        <begin position="153"/>
        <end position="263"/>
    </location>
</feature>
<name>A0A5E7WKU7_PSEFL</name>
<dbReference type="InterPro" id="IPR024724">
    <property type="entry name" value="MoaF_N"/>
</dbReference>
<protein>
    <submittedName>
        <fullName evidence="3">Protein MoaF</fullName>
    </submittedName>
</protein>
<accession>A0A5E7WKU7</accession>
<dbReference type="EMBL" id="CABVJH010000008">
    <property type="protein sequence ID" value="VVQ35426.1"/>
    <property type="molecule type" value="Genomic_DNA"/>
</dbReference>
<evidence type="ECO:0000313" key="3">
    <source>
        <dbReference type="EMBL" id="VVQ35426.1"/>
    </source>
</evidence>
<feature type="domain" description="Molybdenum cofactor biosynthesis protein F N-terminal" evidence="1">
    <location>
        <begin position="18"/>
        <end position="126"/>
    </location>
</feature>
<gene>
    <name evidence="3" type="primary">moaF_2</name>
    <name evidence="3" type="ORF">PS943_04316</name>
</gene>
<reference evidence="3 4" key="1">
    <citation type="submission" date="2019-09" db="EMBL/GenBank/DDBJ databases">
        <authorList>
            <person name="Chandra G."/>
            <person name="Truman W A."/>
        </authorList>
    </citation>
    <scope>NUCLEOTIDE SEQUENCE [LARGE SCALE GENOMIC DNA]</scope>
    <source>
        <strain evidence="3">PS943</strain>
    </source>
</reference>
<dbReference type="Gene3D" id="2.40.128.20">
    <property type="match status" value="2"/>
</dbReference>
<dbReference type="Proteomes" id="UP000325645">
    <property type="component" value="Unassembled WGS sequence"/>
</dbReference>
<dbReference type="InterPro" id="IPR012674">
    <property type="entry name" value="Calycin"/>
</dbReference>
<organism evidence="3 4">
    <name type="scientific">Pseudomonas fluorescens</name>
    <dbReference type="NCBI Taxonomy" id="294"/>
    <lineage>
        <taxon>Bacteria</taxon>
        <taxon>Pseudomonadati</taxon>
        <taxon>Pseudomonadota</taxon>
        <taxon>Gammaproteobacteria</taxon>
        <taxon>Pseudomonadales</taxon>
        <taxon>Pseudomonadaceae</taxon>
        <taxon>Pseudomonas</taxon>
    </lineage>
</organism>